<dbReference type="RefSeq" id="XP_048141466.1">
    <property type="nucleotide sequence ID" value="XM_048285509.1"/>
</dbReference>
<protein>
    <submittedName>
        <fullName evidence="2">Uncharacterized protein LOC125316652</fullName>
    </submittedName>
</protein>
<sequence>MTVDMWRVYNYTLYNLPKVTFSVNGNSITIEVLHGSNFKKWKEDFLFAMELADVHVALYEDKPANLIETSTAIEMTRFATWGKSNRICLLSMKQSIQEHLKSSLPIDRTAKEMMEAIHTRFAVCLTKAMEL</sequence>
<accession>A0ABM3HXZ0</accession>
<proteinExistence type="predicted"/>
<keyword evidence="1" id="KW-1185">Reference proteome</keyword>
<reference evidence="2" key="1">
    <citation type="submission" date="2025-08" db="UniProtKB">
        <authorList>
            <consortium name="RefSeq"/>
        </authorList>
    </citation>
    <scope>IDENTIFICATION</scope>
    <source>
        <tissue evidence="2">Leaf</tissue>
    </source>
</reference>
<dbReference type="Proteomes" id="UP000827889">
    <property type="component" value="Chromosome 9"/>
</dbReference>
<evidence type="ECO:0000313" key="2">
    <source>
        <dbReference type="RefSeq" id="XP_048141466.1"/>
    </source>
</evidence>
<name>A0ABM3HXZ0_9MYRT</name>
<evidence type="ECO:0000313" key="1">
    <source>
        <dbReference type="Proteomes" id="UP000827889"/>
    </source>
</evidence>
<dbReference type="GeneID" id="125316652"/>
<gene>
    <name evidence="2" type="primary">LOC125316652</name>
</gene>
<organism evidence="1 2">
    <name type="scientific">Rhodamnia argentea</name>
    <dbReference type="NCBI Taxonomy" id="178133"/>
    <lineage>
        <taxon>Eukaryota</taxon>
        <taxon>Viridiplantae</taxon>
        <taxon>Streptophyta</taxon>
        <taxon>Embryophyta</taxon>
        <taxon>Tracheophyta</taxon>
        <taxon>Spermatophyta</taxon>
        <taxon>Magnoliopsida</taxon>
        <taxon>eudicotyledons</taxon>
        <taxon>Gunneridae</taxon>
        <taxon>Pentapetalae</taxon>
        <taxon>rosids</taxon>
        <taxon>malvids</taxon>
        <taxon>Myrtales</taxon>
        <taxon>Myrtaceae</taxon>
        <taxon>Myrtoideae</taxon>
        <taxon>Myrteae</taxon>
        <taxon>Australasian group</taxon>
        <taxon>Rhodamnia</taxon>
    </lineage>
</organism>